<dbReference type="InterPro" id="IPR050570">
    <property type="entry name" value="Cell_wall_metabolism_enzyme"/>
</dbReference>
<dbReference type="InterPro" id="IPR016047">
    <property type="entry name" value="M23ase_b-sheet_dom"/>
</dbReference>
<evidence type="ECO:0000313" key="4">
    <source>
        <dbReference type="Proteomes" id="UP000178444"/>
    </source>
</evidence>
<dbReference type="GO" id="GO:0004222">
    <property type="term" value="F:metalloendopeptidase activity"/>
    <property type="evidence" value="ECO:0007669"/>
    <property type="project" value="TreeGrafter"/>
</dbReference>
<dbReference type="Proteomes" id="UP000178444">
    <property type="component" value="Unassembled WGS sequence"/>
</dbReference>
<sequence>MNRYVPIVVIGLLLVFSILAGDSPADPSPSPLGAKTTIREPMKNALARVNKKPFGLYVSPDNSPVNPEHFTGYHTGVDFETTAGEQNQDVDVYVICSGPLISKTTATGYGGIAVQSCKIDGQSVTVVYGHIRLSSVSAKTGDQLAAGDHLAVLGTTYSAETGDERKHLHLGIHKGNSVNILGYAQRESDLSQWLNVAAYLP</sequence>
<dbReference type="Gene3D" id="2.70.70.10">
    <property type="entry name" value="Glucose Permease (Domain IIA)"/>
    <property type="match status" value="1"/>
</dbReference>
<dbReference type="PANTHER" id="PTHR21666:SF270">
    <property type="entry name" value="MUREIN HYDROLASE ACTIVATOR ENVC"/>
    <property type="match status" value="1"/>
</dbReference>
<dbReference type="Pfam" id="PF01551">
    <property type="entry name" value="Peptidase_M23"/>
    <property type="match status" value="1"/>
</dbReference>
<dbReference type="EMBL" id="MGKO01000008">
    <property type="protein sequence ID" value="OGN27624.1"/>
    <property type="molecule type" value="Genomic_DNA"/>
</dbReference>
<protein>
    <recommendedName>
        <fullName evidence="2">M23ase beta-sheet core domain-containing protein</fullName>
    </recommendedName>
</protein>
<accession>A0A1F8GQF1</accession>
<proteinExistence type="predicted"/>
<dbReference type="SUPFAM" id="SSF51261">
    <property type="entry name" value="Duplicated hybrid motif"/>
    <property type="match status" value="1"/>
</dbReference>
<dbReference type="CDD" id="cd12797">
    <property type="entry name" value="M23_peptidase"/>
    <property type="match status" value="1"/>
</dbReference>
<comment type="caution">
    <text evidence="3">The sequence shown here is derived from an EMBL/GenBank/DDBJ whole genome shotgun (WGS) entry which is preliminary data.</text>
</comment>
<name>A0A1F8GQF1_9BACT</name>
<reference evidence="3 4" key="1">
    <citation type="journal article" date="2016" name="Nat. Commun.">
        <title>Thousands of microbial genomes shed light on interconnected biogeochemical processes in an aquifer system.</title>
        <authorList>
            <person name="Anantharaman K."/>
            <person name="Brown C.T."/>
            <person name="Hug L.A."/>
            <person name="Sharon I."/>
            <person name="Castelle C.J."/>
            <person name="Probst A.J."/>
            <person name="Thomas B.C."/>
            <person name="Singh A."/>
            <person name="Wilkins M.J."/>
            <person name="Karaoz U."/>
            <person name="Brodie E.L."/>
            <person name="Williams K.H."/>
            <person name="Hubbard S.S."/>
            <person name="Banfield J.F."/>
        </authorList>
    </citation>
    <scope>NUCLEOTIDE SEQUENCE [LARGE SCALE GENOMIC DNA]</scope>
</reference>
<dbReference type="AlphaFoldDB" id="A0A1F8GQF1"/>
<evidence type="ECO:0000259" key="2">
    <source>
        <dbReference type="Pfam" id="PF01551"/>
    </source>
</evidence>
<gene>
    <name evidence="3" type="ORF">A2941_01370</name>
</gene>
<organism evidence="3 4">
    <name type="scientific">Candidatus Yanofskybacteria bacterium RIFCSPLOWO2_01_FULL_49_17</name>
    <dbReference type="NCBI Taxonomy" id="1802700"/>
    <lineage>
        <taxon>Bacteria</taxon>
        <taxon>Candidatus Yanofskyibacteriota</taxon>
    </lineage>
</organism>
<feature type="domain" description="M23ase beta-sheet core" evidence="2">
    <location>
        <begin position="73"/>
        <end position="178"/>
    </location>
</feature>
<feature type="signal peptide" evidence="1">
    <location>
        <begin position="1"/>
        <end position="20"/>
    </location>
</feature>
<dbReference type="InterPro" id="IPR011055">
    <property type="entry name" value="Dup_hybrid_motif"/>
</dbReference>
<evidence type="ECO:0000313" key="3">
    <source>
        <dbReference type="EMBL" id="OGN27624.1"/>
    </source>
</evidence>
<keyword evidence="1" id="KW-0732">Signal</keyword>
<evidence type="ECO:0000256" key="1">
    <source>
        <dbReference type="SAM" id="SignalP"/>
    </source>
</evidence>
<dbReference type="PANTHER" id="PTHR21666">
    <property type="entry name" value="PEPTIDASE-RELATED"/>
    <property type="match status" value="1"/>
</dbReference>
<feature type="chain" id="PRO_5009535656" description="M23ase beta-sheet core domain-containing protein" evidence="1">
    <location>
        <begin position="21"/>
        <end position="201"/>
    </location>
</feature>